<accession>A0A397VXM7</accession>
<evidence type="ECO:0000256" key="1">
    <source>
        <dbReference type="SAM" id="Coils"/>
    </source>
</evidence>
<name>A0A397VXM7_9GLOM</name>
<reference evidence="2 3" key="1">
    <citation type="submission" date="2018-06" db="EMBL/GenBank/DDBJ databases">
        <title>Comparative genomics reveals the genomic features of Rhizophagus irregularis, R. cerebriforme, R. diaphanum and Gigaspora rosea, and their symbiotic lifestyle signature.</title>
        <authorList>
            <person name="Morin E."/>
            <person name="San Clemente H."/>
            <person name="Chen E.C.H."/>
            <person name="De La Providencia I."/>
            <person name="Hainaut M."/>
            <person name="Kuo A."/>
            <person name="Kohler A."/>
            <person name="Murat C."/>
            <person name="Tang N."/>
            <person name="Roy S."/>
            <person name="Loubradou J."/>
            <person name="Henrissat B."/>
            <person name="Grigoriev I.V."/>
            <person name="Corradi N."/>
            <person name="Roux C."/>
            <person name="Martin F.M."/>
        </authorList>
    </citation>
    <scope>NUCLEOTIDE SEQUENCE [LARGE SCALE GENOMIC DNA]</scope>
    <source>
        <strain evidence="2 3">DAOM 194757</strain>
    </source>
</reference>
<keyword evidence="3" id="KW-1185">Reference proteome</keyword>
<protein>
    <submittedName>
        <fullName evidence="2">Uncharacterized protein</fullName>
    </submittedName>
</protein>
<dbReference type="OrthoDB" id="10655912at2759"/>
<proteinExistence type="predicted"/>
<dbReference type="AlphaFoldDB" id="A0A397VXM7"/>
<gene>
    <name evidence="2" type="ORF">C2G38_2030112</name>
</gene>
<dbReference type="EMBL" id="QKWP01000132">
    <property type="protein sequence ID" value="RIB26532.1"/>
    <property type="molecule type" value="Genomic_DNA"/>
</dbReference>
<evidence type="ECO:0000313" key="3">
    <source>
        <dbReference type="Proteomes" id="UP000266673"/>
    </source>
</evidence>
<keyword evidence="1" id="KW-0175">Coiled coil</keyword>
<dbReference type="Proteomes" id="UP000266673">
    <property type="component" value="Unassembled WGS sequence"/>
</dbReference>
<comment type="caution">
    <text evidence="2">The sequence shown here is derived from an EMBL/GenBank/DDBJ whole genome shotgun (WGS) entry which is preliminary data.</text>
</comment>
<sequence length="143" mass="17671">MEEIQYNFEIIIENLKKRHYDTRFMRIAGFRQGKLKEIKDESDKKLKLLDEKVNSITVELEKTIKNKERIRYTDEINYESQILKLNTWIKCLKNDDNYKKLKKIEEELESANMDLYKKKLNYERKKNSYKMRNDDDDEKYARW</sequence>
<evidence type="ECO:0000313" key="2">
    <source>
        <dbReference type="EMBL" id="RIB26532.1"/>
    </source>
</evidence>
<organism evidence="2 3">
    <name type="scientific">Gigaspora rosea</name>
    <dbReference type="NCBI Taxonomy" id="44941"/>
    <lineage>
        <taxon>Eukaryota</taxon>
        <taxon>Fungi</taxon>
        <taxon>Fungi incertae sedis</taxon>
        <taxon>Mucoromycota</taxon>
        <taxon>Glomeromycotina</taxon>
        <taxon>Glomeromycetes</taxon>
        <taxon>Diversisporales</taxon>
        <taxon>Gigasporaceae</taxon>
        <taxon>Gigaspora</taxon>
    </lineage>
</organism>
<feature type="coiled-coil region" evidence="1">
    <location>
        <begin position="94"/>
        <end position="121"/>
    </location>
</feature>